<dbReference type="KEGG" id="mnv:MNVI_03670"/>
<dbReference type="SUPFAM" id="SSF52833">
    <property type="entry name" value="Thioredoxin-like"/>
    <property type="match status" value="1"/>
</dbReference>
<feature type="region of interest" description="Disordered" evidence="1">
    <location>
        <begin position="1"/>
        <end position="61"/>
    </location>
</feature>
<evidence type="ECO:0000259" key="2">
    <source>
        <dbReference type="PROSITE" id="PS51352"/>
    </source>
</evidence>
<accession>A0A7I7P901</accession>
<dbReference type="EMBL" id="AP022583">
    <property type="protein sequence ID" value="BBY05049.1"/>
    <property type="molecule type" value="Genomic_DNA"/>
</dbReference>
<reference evidence="3 4" key="1">
    <citation type="journal article" date="2019" name="Emerg. Microbes Infect.">
        <title>Comprehensive subspecies identification of 175 nontuberculous mycobacteria species based on 7547 genomic profiles.</title>
        <authorList>
            <person name="Matsumoto Y."/>
            <person name="Kinjo T."/>
            <person name="Motooka D."/>
            <person name="Nabeya D."/>
            <person name="Jung N."/>
            <person name="Uechi K."/>
            <person name="Horii T."/>
            <person name="Iida T."/>
            <person name="Fujita J."/>
            <person name="Nakamura S."/>
        </authorList>
    </citation>
    <scope>NUCLEOTIDE SEQUENCE [LARGE SCALE GENOMIC DNA]</scope>
    <source>
        <strain evidence="3 4">JCM 16367</strain>
    </source>
</reference>
<dbReference type="PROSITE" id="PS51352">
    <property type="entry name" value="THIOREDOXIN_2"/>
    <property type="match status" value="1"/>
</dbReference>
<name>A0A7I7P901_9MYCO</name>
<dbReference type="InterPro" id="IPR011990">
    <property type="entry name" value="TPR-like_helical_dom_sf"/>
</dbReference>
<dbReference type="Gene3D" id="1.25.40.10">
    <property type="entry name" value="Tetratricopeptide repeat domain"/>
    <property type="match status" value="1"/>
</dbReference>
<dbReference type="CDD" id="cd02956">
    <property type="entry name" value="ybbN"/>
    <property type="match status" value="1"/>
</dbReference>
<dbReference type="GO" id="GO:0006950">
    <property type="term" value="P:response to stress"/>
    <property type="evidence" value="ECO:0007669"/>
    <property type="project" value="UniProtKB-ARBA"/>
</dbReference>
<gene>
    <name evidence="3" type="ORF">MNVI_03670</name>
</gene>
<protein>
    <recommendedName>
        <fullName evidence="2">Thioredoxin domain-containing protein</fullName>
    </recommendedName>
</protein>
<dbReference type="InterPro" id="IPR036249">
    <property type="entry name" value="Thioredoxin-like_sf"/>
</dbReference>
<feature type="compositionally biased region" description="Basic and acidic residues" evidence="1">
    <location>
        <begin position="1"/>
        <end position="27"/>
    </location>
</feature>
<dbReference type="Gene3D" id="3.40.30.10">
    <property type="entry name" value="Glutaredoxin"/>
    <property type="match status" value="1"/>
</dbReference>
<dbReference type="GO" id="GO:0045454">
    <property type="term" value="P:cell redox homeostasis"/>
    <property type="evidence" value="ECO:0007669"/>
    <property type="project" value="TreeGrafter"/>
</dbReference>
<dbReference type="Pfam" id="PF00085">
    <property type="entry name" value="Thioredoxin"/>
    <property type="match status" value="1"/>
</dbReference>
<organism evidence="3 4">
    <name type="scientific">Mycobacterium noviomagense</name>
    <dbReference type="NCBI Taxonomy" id="459858"/>
    <lineage>
        <taxon>Bacteria</taxon>
        <taxon>Bacillati</taxon>
        <taxon>Actinomycetota</taxon>
        <taxon>Actinomycetes</taxon>
        <taxon>Mycobacteriales</taxon>
        <taxon>Mycobacteriaceae</taxon>
        <taxon>Mycobacterium</taxon>
    </lineage>
</organism>
<dbReference type="InterPro" id="IPR013766">
    <property type="entry name" value="Thioredoxin_domain"/>
</dbReference>
<evidence type="ECO:0000313" key="4">
    <source>
        <dbReference type="Proteomes" id="UP000466894"/>
    </source>
</evidence>
<proteinExistence type="predicted"/>
<dbReference type="Pfam" id="PF14561">
    <property type="entry name" value="TPR_20"/>
    <property type="match status" value="1"/>
</dbReference>
<evidence type="ECO:0000313" key="3">
    <source>
        <dbReference type="EMBL" id="BBY05049.1"/>
    </source>
</evidence>
<evidence type="ECO:0000256" key="1">
    <source>
        <dbReference type="SAM" id="MobiDB-lite"/>
    </source>
</evidence>
<dbReference type="GO" id="GO:0003824">
    <property type="term" value="F:catalytic activity"/>
    <property type="evidence" value="ECO:0007669"/>
    <property type="project" value="UniProtKB-ARBA"/>
</dbReference>
<dbReference type="PANTHER" id="PTHR43601:SF3">
    <property type="entry name" value="THIOREDOXIN, MITOCHONDRIAL"/>
    <property type="match status" value="1"/>
</dbReference>
<feature type="domain" description="Thioredoxin" evidence="2">
    <location>
        <begin position="54"/>
        <end position="172"/>
    </location>
</feature>
<sequence length="325" mass="34864">MLRGEERGRNRVDWHPKRRDKLGDVTRSRPPIGPAMAGAVDLSGLKQRAQQDSPAGGDAAPAQQVGTEITEANFEEQVLIRSNQVPVVVLLWSPRSDVCLQLADTFADLAAADNGKWSLATVNVDAVPRVAQIFGVQVVPTVVALAAGQPLSSFQGMQPADQLRRWLDSLLSATVGKLSGATASGEPEQVDPALAQAREQLEAGDFAAARNSYQALLGANPNHAEAKGAIRQIDFLLRATERRPDAVAVADAAPDDIEAAFAAADVQILNQDVNAAFDRLIALVKRTSGDERTKVRTRLIELFELFDPADPDVIAARRNLANALY</sequence>
<dbReference type="PANTHER" id="PTHR43601">
    <property type="entry name" value="THIOREDOXIN, MITOCHONDRIAL"/>
    <property type="match status" value="1"/>
</dbReference>
<dbReference type="Proteomes" id="UP000466894">
    <property type="component" value="Chromosome"/>
</dbReference>
<dbReference type="AlphaFoldDB" id="A0A7I7P901"/>